<protein>
    <submittedName>
        <fullName evidence="2">Uncharacterized protein</fullName>
    </submittedName>
</protein>
<feature type="region of interest" description="Disordered" evidence="1">
    <location>
        <begin position="1"/>
        <end position="35"/>
    </location>
</feature>
<dbReference type="AlphaFoldDB" id="A0AAW0E2K5"/>
<name>A0AAW0E2K5_9AGAR</name>
<dbReference type="EMBL" id="JAYKXP010000004">
    <property type="protein sequence ID" value="KAK7058997.1"/>
    <property type="molecule type" value="Genomic_DNA"/>
</dbReference>
<evidence type="ECO:0000256" key="1">
    <source>
        <dbReference type="SAM" id="MobiDB-lite"/>
    </source>
</evidence>
<reference evidence="2 3" key="1">
    <citation type="submission" date="2024-01" db="EMBL/GenBank/DDBJ databases">
        <title>A draft genome for a cacao thread blight-causing isolate of Paramarasmius palmivorus.</title>
        <authorList>
            <person name="Baruah I.K."/>
            <person name="Bukari Y."/>
            <person name="Amoako-Attah I."/>
            <person name="Meinhardt L.W."/>
            <person name="Bailey B.A."/>
            <person name="Cohen S.P."/>
        </authorList>
    </citation>
    <scope>NUCLEOTIDE SEQUENCE [LARGE SCALE GENOMIC DNA]</scope>
    <source>
        <strain evidence="2 3">GH-12</strain>
    </source>
</reference>
<feature type="compositionally biased region" description="Basic and acidic residues" evidence="1">
    <location>
        <begin position="1"/>
        <end position="14"/>
    </location>
</feature>
<proteinExistence type="predicted"/>
<comment type="caution">
    <text evidence="2">The sequence shown here is derived from an EMBL/GenBank/DDBJ whole genome shotgun (WGS) entry which is preliminary data.</text>
</comment>
<evidence type="ECO:0000313" key="3">
    <source>
        <dbReference type="Proteomes" id="UP001383192"/>
    </source>
</evidence>
<dbReference type="Proteomes" id="UP001383192">
    <property type="component" value="Unassembled WGS sequence"/>
</dbReference>
<sequence length="153" mass="16747">MTRKETEREVKSKLIDMVYPPTPPASDAGSRPLSPDIEIERSGPVMTIRIPEACPKKRLSESAQSGASHLFYIFNSRAEALMLGSLSTQLAPLTLHVVSEDSGKHRIGSIATGLAQQHYLRSKHDAIRKPFQLTVSELQLAIEGMSPVNLGTK</sequence>
<gene>
    <name evidence="2" type="ORF">VNI00_001621</name>
</gene>
<keyword evidence="3" id="KW-1185">Reference proteome</keyword>
<accession>A0AAW0E2K5</accession>
<evidence type="ECO:0000313" key="2">
    <source>
        <dbReference type="EMBL" id="KAK7058997.1"/>
    </source>
</evidence>
<organism evidence="2 3">
    <name type="scientific">Paramarasmius palmivorus</name>
    <dbReference type="NCBI Taxonomy" id="297713"/>
    <lineage>
        <taxon>Eukaryota</taxon>
        <taxon>Fungi</taxon>
        <taxon>Dikarya</taxon>
        <taxon>Basidiomycota</taxon>
        <taxon>Agaricomycotina</taxon>
        <taxon>Agaricomycetes</taxon>
        <taxon>Agaricomycetidae</taxon>
        <taxon>Agaricales</taxon>
        <taxon>Marasmiineae</taxon>
        <taxon>Marasmiaceae</taxon>
        <taxon>Paramarasmius</taxon>
    </lineage>
</organism>